<dbReference type="PANTHER" id="PTHR24300">
    <property type="entry name" value="CYTOCHROME P450 508A4-RELATED"/>
    <property type="match status" value="1"/>
</dbReference>
<dbReference type="InterPro" id="IPR050182">
    <property type="entry name" value="Cytochrome_P450_fam2"/>
</dbReference>
<dbReference type="Gene3D" id="1.10.630.10">
    <property type="entry name" value="Cytochrome P450"/>
    <property type="match status" value="2"/>
</dbReference>
<evidence type="ECO:0000256" key="3">
    <source>
        <dbReference type="ARBA" id="ARBA00022723"/>
    </source>
</evidence>
<protein>
    <submittedName>
        <fullName evidence="6">Glutathione peroxidase</fullName>
    </submittedName>
</protein>
<evidence type="ECO:0000256" key="4">
    <source>
        <dbReference type="ARBA" id="ARBA00023004"/>
    </source>
</evidence>
<dbReference type="STRING" id="55544.A0A4D9DDK7"/>
<dbReference type="GO" id="GO:0004601">
    <property type="term" value="F:peroxidase activity"/>
    <property type="evidence" value="ECO:0007669"/>
    <property type="project" value="UniProtKB-KW"/>
</dbReference>
<dbReference type="Proteomes" id="UP000297703">
    <property type="component" value="Unassembled WGS sequence"/>
</dbReference>
<dbReference type="PRINTS" id="PR00463">
    <property type="entry name" value="EP450I"/>
</dbReference>
<keyword evidence="6" id="KW-0575">Peroxidase</keyword>
<dbReference type="InterPro" id="IPR002401">
    <property type="entry name" value="Cyt_P450_E_grp-I"/>
</dbReference>
<evidence type="ECO:0000256" key="1">
    <source>
        <dbReference type="ARBA" id="ARBA00001971"/>
    </source>
</evidence>
<dbReference type="InterPro" id="IPR001128">
    <property type="entry name" value="Cyt_P450"/>
</dbReference>
<feature type="compositionally biased region" description="Basic and acidic residues" evidence="5">
    <location>
        <begin position="124"/>
        <end position="133"/>
    </location>
</feature>
<proteinExistence type="inferred from homology"/>
<gene>
    <name evidence="6" type="ORF">DR999_PMT22673</name>
</gene>
<dbReference type="GO" id="GO:0005506">
    <property type="term" value="F:iron ion binding"/>
    <property type="evidence" value="ECO:0007669"/>
    <property type="project" value="InterPro"/>
</dbReference>
<name>A0A4D9DDK7_9SAUR</name>
<comment type="similarity">
    <text evidence="2">Belongs to the cytochrome P450 family.</text>
</comment>
<evidence type="ECO:0000313" key="7">
    <source>
        <dbReference type="Proteomes" id="UP000297703"/>
    </source>
</evidence>
<evidence type="ECO:0000256" key="2">
    <source>
        <dbReference type="ARBA" id="ARBA00010617"/>
    </source>
</evidence>
<accession>A0A4D9DDK7</accession>
<dbReference type="GO" id="GO:0008392">
    <property type="term" value="F:arachidonate epoxygenase activity"/>
    <property type="evidence" value="ECO:0007669"/>
    <property type="project" value="TreeGrafter"/>
</dbReference>
<dbReference type="EMBL" id="QXTE01002484">
    <property type="protein sequence ID" value="TFJ95675.1"/>
    <property type="molecule type" value="Genomic_DNA"/>
</dbReference>
<evidence type="ECO:0000313" key="6">
    <source>
        <dbReference type="EMBL" id="TFJ95675.1"/>
    </source>
</evidence>
<evidence type="ECO:0000256" key="5">
    <source>
        <dbReference type="SAM" id="MobiDB-lite"/>
    </source>
</evidence>
<keyword evidence="3" id="KW-0479">Metal-binding</keyword>
<dbReference type="GO" id="GO:0019373">
    <property type="term" value="P:epoxygenase P450 pathway"/>
    <property type="evidence" value="ECO:0007669"/>
    <property type="project" value="TreeGrafter"/>
</dbReference>
<dbReference type="SUPFAM" id="SSF48264">
    <property type="entry name" value="Cytochrome P450"/>
    <property type="match status" value="2"/>
</dbReference>
<organism evidence="6 7">
    <name type="scientific">Platysternon megacephalum</name>
    <name type="common">big-headed turtle</name>
    <dbReference type="NCBI Taxonomy" id="55544"/>
    <lineage>
        <taxon>Eukaryota</taxon>
        <taxon>Metazoa</taxon>
        <taxon>Chordata</taxon>
        <taxon>Craniata</taxon>
        <taxon>Vertebrata</taxon>
        <taxon>Euteleostomi</taxon>
        <taxon>Archelosauria</taxon>
        <taxon>Testudinata</taxon>
        <taxon>Testudines</taxon>
        <taxon>Cryptodira</taxon>
        <taxon>Durocryptodira</taxon>
        <taxon>Testudinoidea</taxon>
        <taxon>Platysternidae</taxon>
        <taxon>Platysternon</taxon>
    </lineage>
</organism>
<dbReference type="Pfam" id="PF00067">
    <property type="entry name" value="p450"/>
    <property type="match status" value="2"/>
</dbReference>
<dbReference type="InterPro" id="IPR036396">
    <property type="entry name" value="Cyt_P450_sf"/>
</dbReference>
<comment type="caution">
    <text evidence="6">The sequence shown here is derived from an EMBL/GenBank/DDBJ whole genome shotgun (WGS) entry which is preliminary data.</text>
</comment>
<feature type="region of interest" description="Disordered" evidence="5">
    <location>
        <begin position="122"/>
        <end position="147"/>
    </location>
</feature>
<dbReference type="GO" id="GO:0009804">
    <property type="term" value="P:coumarin metabolic process"/>
    <property type="evidence" value="ECO:0007669"/>
    <property type="project" value="TreeGrafter"/>
</dbReference>
<keyword evidence="4" id="KW-0408">Iron</keyword>
<dbReference type="OrthoDB" id="1055148at2759"/>
<comment type="cofactor">
    <cofactor evidence="1">
        <name>heme</name>
        <dbReference type="ChEBI" id="CHEBI:30413"/>
    </cofactor>
</comment>
<dbReference type="AlphaFoldDB" id="A0A4D9DDK7"/>
<dbReference type="GO" id="GO:0020037">
    <property type="term" value="F:heme binding"/>
    <property type="evidence" value="ECO:0007669"/>
    <property type="project" value="InterPro"/>
</dbReference>
<reference evidence="6 7" key="2">
    <citation type="submission" date="2019-04" db="EMBL/GenBank/DDBJ databases">
        <title>The genome sequence of big-headed turtle.</title>
        <authorList>
            <person name="Gong S."/>
        </authorList>
    </citation>
    <scope>NUCLEOTIDE SEQUENCE [LARGE SCALE GENOMIC DNA]</scope>
    <source>
        <strain evidence="6">DO16091913</strain>
        <tissue evidence="6">Muscle</tissue>
    </source>
</reference>
<keyword evidence="6" id="KW-0560">Oxidoreductase</keyword>
<reference evidence="6 7" key="1">
    <citation type="submission" date="2019-04" db="EMBL/GenBank/DDBJ databases">
        <title>Draft genome of the big-headed turtle Platysternon megacephalum.</title>
        <authorList>
            <person name="Gong S."/>
        </authorList>
    </citation>
    <scope>NUCLEOTIDE SEQUENCE [LARGE SCALE GENOMIC DNA]</scope>
    <source>
        <strain evidence="6">DO16091913</strain>
        <tissue evidence="6">Muscle</tissue>
    </source>
</reference>
<dbReference type="GO" id="GO:0006805">
    <property type="term" value="P:xenobiotic metabolic process"/>
    <property type="evidence" value="ECO:0007669"/>
    <property type="project" value="TreeGrafter"/>
</dbReference>
<sequence length="159" mass="17646">MTPPLSSLVGKRYCFGEMLARMELFLFLTSILQNFRFHSSVEPKDIDISPKLVGFATLPRSYEICLISERYGPVYTLHLGSRRVVVLCGYQAVKEALLDQAEDFSGRGEQATFDWIAQGYGQSRAREGSEPGGRRGGSSRPGQSRSMPILTCSIWGCAQ</sequence>
<keyword evidence="7" id="KW-1185">Reference proteome</keyword>
<dbReference type="PANTHER" id="PTHR24300:SF180">
    <property type="entry name" value="CYTOCHROME P450 2A6"/>
    <property type="match status" value="1"/>
</dbReference>
<dbReference type="GO" id="GO:0005737">
    <property type="term" value="C:cytoplasm"/>
    <property type="evidence" value="ECO:0007669"/>
    <property type="project" value="TreeGrafter"/>
</dbReference>
<dbReference type="GO" id="GO:0016712">
    <property type="term" value="F:oxidoreductase activity, acting on paired donors, with incorporation or reduction of molecular oxygen, reduced flavin or flavoprotein as one donor, and incorporation of one atom of oxygen"/>
    <property type="evidence" value="ECO:0007669"/>
    <property type="project" value="TreeGrafter"/>
</dbReference>